<feature type="compositionally biased region" description="Basic and acidic residues" evidence="2">
    <location>
        <begin position="439"/>
        <end position="448"/>
    </location>
</feature>
<gene>
    <name evidence="4" type="ORF">PV05_01413</name>
</gene>
<evidence type="ECO:0000313" key="4">
    <source>
        <dbReference type="EMBL" id="KIW61269.1"/>
    </source>
</evidence>
<sequence length="501" mass="54674">MSWDTGAPPATGAEAWNGGGDAWNDGGAGNQAAAFDDGFAGQTNGDFNDGFGTGGGENGDSGAPGGACRNCGQEGHFVRDCPEPKKMGACFNCGEEGHSKVDCPSPRKFKGECRNCGQEGHMASYCPTRVDKCKNCQQEGHTAIECKNPKVIDNARVAEKSENEAWDLLKKASDEQDITDFKEGIQILSKAAPDYTYPRLEKEFRKRGYSIYLIAMEKNHGDTWTNVNLQGETGKKYAVSYFLSDKPQRPTLLDKWPPSAEENLTRLADAGTPLDRGVDKCNNCGEIGHKSKACPQEQIPREQTKVLCHLCGEEGHRVRDCKQERKKAGRTCKICDEEDHIAKDCPNREKQTCRNCGSEDHMARECPNREKRTCRNCGEEDHIAKDCPEPRKQKCRICDAEDHLQRDCPKKDEAGARPPRDWSQVVCSVCDRKGHGRARCPEAKKGDPGFEPGTETTHPDGGAAVGSGWENNNTGGSAQADWEQGPAFAPGAPTVTSTGGW</sequence>
<dbReference type="PANTHER" id="PTHR23002">
    <property type="entry name" value="ZINC FINGER CCHC DOMAIN CONTAINING PROTEIN"/>
    <property type="match status" value="1"/>
</dbReference>
<feature type="domain" description="CCHC-type" evidence="3">
    <location>
        <begin position="90"/>
        <end position="105"/>
    </location>
</feature>
<protein>
    <recommendedName>
        <fullName evidence="3">CCHC-type domain-containing protein</fullName>
    </recommendedName>
</protein>
<feature type="compositionally biased region" description="Gly residues" evidence="2">
    <location>
        <begin position="17"/>
        <end position="29"/>
    </location>
</feature>
<dbReference type="AlphaFoldDB" id="A0A0D2FMB0"/>
<reference evidence="4 5" key="1">
    <citation type="submission" date="2015-01" db="EMBL/GenBank/DDBJ databases">
        <title>The Genome Sequence of Exophiala xenobiotica CBS118157.</title>
        <authorList>
            <consortium name="The Broad Institute Genomics Platform"/>
            <person name="Cuomo C."/>
            <person name="de Hoog S."/>
            <person name="Gorbushina A."/>
            <person name="Stielow B."/>
            <person name="Teixiera M."/>
            <person name="Abouelleil A."/>
            <person name="Chapman S.B."/>
            <person name="Priest M."/>
            <person name="Young S.K."/>
            <person name="Wortman J."/>
            <person name="Nusbaum C."/>
            <person name="Birren B."/>
        </authorList>
    </citation>
    <scope>NUCLEOTIDE SEQUENCE [LARGE SCALE GENOMIC DNA]</scope>
    <source>
        <strain evidence="4 5">CBS 118157</strain>
    </source>
</reference>
<feature type="domain" description="CCHC-type" evidence="3">
    <location>
        <begin position="280"/>
        <end position="296"/>
    </location>
</feature>
<dbReference type="Proteomes" id="UP000054342">
    <property type="component" value="Unassembled WGS sequence"/>
</dbReference>
<dbReference type="GO" id="GO:0003676">
    <property type="term" value="F:nucleic acid binding"/>
    <property type="evidence" value="ECO:0007669"/>
    <property type="project" value="InterPro"/>
</dbReference>
<dbReference type="SUPFAM" id="SSF57756">
    <property type="entry name" value="Retrovirus zinc finger-like domains"/>
    <property type="match status" value="6"/>
</dbReference>
<dbReference type="InterPro" id="IPR001878">
    <property type="entry name" value="Znf_CCHC"/>
</dbReference>
<dbReference type="Pfam" id="PF00098">
    <property type="entry name" value="zf-CCHC"/>
    <property type="match status" value="10"/>
</dbReference>
<dbReference type="PROSITE" id="PS50158">
    <property type="entry name" value="ZF_CCHC"/>
    <property type="match status" value="7"/>
</dbReference>
<feature type="domain" description="CCHC-type" evidence="3">
    <location>
        <begin position="68"/>
        <end position="83"/>
    </location>
</feature>
<organism evidence="4 5">
    <name type="scientific">Exophiala xenobiotica</name>
    <dbReference type="NCBI Taxonomy" id="348802"/>
    <lineage>
        <taxon>Eukaryota</taxon>
        <taxon>Fungi</taxon>
        <taxon>Dikarya</taxon>
        <taxon>Ascomycota</taxon>
        <taxon>Pezizomycotina</taxon>
        <taxon>Eurotiomycetes</taxon>
        <taxon>Chaetothyriomycetidae</taxon>
        <taxon>Chaetothyriales</taxon>
        <taxon>Herpotrichiellaceae</taxon>
        <taxon>Exophiala</taxon>
    </lineage>
</organism>
<evidence type="ECO:0000313" key="5">
    <source>
        <dbReference type="Proteomes" id="UP000054342"/>
    </source>
</evidence>
<evidence type="ECO:0000259" key="3">
    <source>
        <dbReference type="PROSITE" id="PS50158"/>
    </source>
</evidence>
<feature type="compositionally biased region" description="Low complexity" evidence="2">
    <location>
        <begin position="30"/>
        <end position="50"/>
    </location>
</feature>
<dbReference type="HOGENOM" id="CLU_024213_0_0_1"/>
<feature type="region of interest" description="Disordered" evidence="2">
    <location>
        <begin position="436"/>
        <end position="501"/>
    </location>
</feature>
<dbReference type="STRING" id="348802.A0A0D2FMB0"/>
<feature type="domain" description="CCHC-type" evidence="3">
    <location>
        <begin position="113"/>
        <end position="127"/>
    </location>
</feature>
<dbReference type="InterPro" id="IPR036875">
    <property type="entry name" value="Znf_CCHC_sf"/>
</dbReference>
<keyword evidence="1" id="KW-0863">Zinc-finger</keyword>
<name>A0A0D2FMB0_9EURO</name>
<feature type="domain" description="CCHC-type" evidence="3">
    <location>
        <begin position="308"/>
        <end position="323"/>
    </location>
</feature>
<feature type="region of interest" description="Disordered" evidence="2">
    <location>
        <begin position="1"/>
        <end position="59"/>
    </location>
</feature>
<keyword evidence="5" id="KW-1185">Reference proteome</keyword>
<feature type="domain" description="CCHC-type" evidence="3">
    <location>
        <begin position="353"/>
        <end position="368"/>
    </location>
</feature>
<dbReference type="OrthoDB" id="8026949at2759"/>
<evidence type="ECO:0000256" key="2">
    <source>
        <dbReference type="SAM" id="MobiDB-lite"/>
    </source>
</evidence>
<feature type="domain" description="CCHC-type" evidence="3">
    <location>
        <begin position="374"/>
        <end position="389"/>
    </location>
</feature>
<dbReference type="EMBL" id="KN847317">
    <property type="protein sequence ID" value="KIW61269.1"/>
    <property type="molecule type" value="Genomic_DNA"/>
</dbReference>
<keyword evidence="1" id="KW-0862">Zinc</keyword>
<dbReference type="Gene3D" id="4.10.60.10">
    <property type="entry name" value="Zinc finger, CCHC-type"/>
    <property type="match status" value="8"/>
</dbReference>
<dbReference type="RefSeq" id="XP_013321853.1">
    <property type="nucleotide sequence ID" value="XM_013466399.1"/>
</dbReference>
<accession>A0A0D2FMB0</accession>
<dbReference type="GeneID" id="25323321"/>
<evidence type="ECO:0000256" key="1">
    <source>
        <dbReference type="PROSITE-ProRule" id="PRU00047"/>
    </source>
</evidence>
<dbReference type="SMART" id="SM00343">
    <property type="entry name" value="ZnF_C2HC"/>
    <property type="match status" value="11"/>
</dbReference>
<dbReference type="InterPro" id="IPR051714">
    <property type="entry name" value="Znf_CCHC_NABP"/>
</dbReference>
<keyword evidence="1" id="KW-0479">Metal-binding</keyword>
<proteinExistence type="predicted"/>
<dbReference type="GO" id="GO:0008270">
    <property type="term" value="F:zinc ion binding"/>
    <property type="evidence" value="ECO:0007669"/>
    <property type="project" value="UniProtKB-KW"/>
</dbReference>